<proteinExistence type="predicted"/>
<dbReference type="Proteomes" id="UP000000602">
    <property type="component" value="Chromosome"/>
</dbReference>
<dbReference type="STRING" id="177439.DP3108"/>
<name>Q6AIJ3_DESPS</name>
<sequence>MPVKHQLTCQGFCAHCNRTHSLPTGGAAYEQAQTLLAELTNQESLNIFSSRPAGQYSTAPLWGEARGKMFGVLECLNQKKEQVFLYAFSGQYTGTWLIPGWAPPLFDIDQYHTVNNYNERRVKKMSLHIDKLTRETPRSAIIPLLKKQRKKLSQQLMRALHALYEVHNFQGNCQGLAQALTGLRGIPTGTGDCCAPKLINSAATQGLVPLSIAEFYFGRENRSASRKHGHFYSSCTTKCTPLLGFMLCGSHTKGKDKR</sequence>
<protein>
    <submittedName>
        <fullName evidence="1">Uncharacterized protein</fullName>
    </submittedName>
</protein>
<dbReference type="AlphaFoldDB" id="Q6AIJ3"/>
<keyword evidence="2" id="KW-1185">Reference proteome</keyword>
<dbReference type="OrthoDB" id="128480at2"/>
<dbReference type="eggNOG" id="COG0564">
    <property type="taxonomic scope" value="Bacteria"/>
</dbReference>
<dbReference type="RefSeq" id="WP_011190349.1">
    <property type="nucleotide sequence ID" value="NC_006138.1"/>
</dbReference>
<dbReference type="EMBL" id="CR522870">
    <property type="protein sequence ID" value="CAG37837.1"/>
    <property type="molecule type" value="Genomic_DNA"/>
</dbReference>
<dbReference type="KEGG" id="dps:DP3108"/>
<organism evidence="1 2">
    <name type="scientific">Desulfotalea psychrophila (strain LSv54 / DSM 12343)</name>
    <dbReference type="NCBI Taxonomy" id="177439"/>
    <lineage>
        <taxon>Bacteria</taxon>
        <taxon>Pseudomonadati</taxon>
        <taxon>Thermodesulfobacteriota</taxon>
        <taxon>Desulfobulbia</taxon>
        <taxon>Desulfobulbales</taxon>
        <taxon>Desulfocapsaceae</taxon>
        <taxon>Desulfotalea</taxon>
    </lineage>
</organism>
<evidence type="ECO:0000313" key="1">
    <source>
        <dbReference type="EMBL" id="CAG37837.1"/>
    </source>
</evidence>
<evidence type="ECO:0000313" key="2">
    <source>
        <dbReference type="Proteomes" id="UP000000602"/>
    </source>
</evidence>
<dbReference type="HOGENOM" id="CLU_055349_0_0_7"/>
<reference evidence="2" key="1">
    <citation type="journal article" date="2004" name="Environ. Microbiol.">
        <title>The genome of Desulfotalea psychrophila, a sulfate-reducing bacterium from permanently cold Arctic sediments.</title>
        <authorList>
            <person name="Rabus R."/>
            <person name="Ruepp A."/>
            <person name="Frickey T."/>
            <person name="Rattei T."/>
            <person name="Fartmann B."/>
            <person name="Stark M."/>
            <person name="Bauer M."/>
            <person name="Zibat A."/>
            <person name="Lombardot T."/>
            <person name="Becker I."/>
            <person name="Amann J."/>
            <person name="Gellner K."/>
            <person name="Teeling H."/>
            <person name="Leuschner W.D."/>
            <person name="Gloeckner F.-O."/>
            <person name="Lupas A.N."/>
            <person name="Amann R."/>
            <person name="Klenk H.-P."/>
        </authorList>
    </citation>
    <scope>NUCLEOTIDE SEQUENCE [LARGE SCALE GENOMIC DNA]</scope>
    <source>
        <strain evidence="2">DSM 12343 / LSv54</strain>
    </source>
</reference>
<accession>Q6AIJ3</accession>
<gene>
    <name evidence="1" type="ordered locus">DP3108</name>
</gene>